<name>A0A0A0CW86_9PROT</name>
<accession>A0A0A0CW86</accession>
<evidence type="ECO:0000259" key="3">
    <source>
        <dbReference type="Pfam" id="PF19305"/>
    </source>
</evidence>
<dbReference type="InterPro" id="IPR045337">
    <property type="entry name" value="MmgE_PrpD_C"/>
</dbReference>
<evidence type="ECO:0000313" key="5">
    <source>
        <dbReference type="Proteomes" id="UP000029995"/>
    </source>
</evidence>
<organism evidence="4 5">
    <name type="scientific">Inquilinus limosus MP06</name>
    <dbReference type="NCBI Taxonomy" id="1398085"/>
    <lineage>
        <taxon>Bacteria</taxon>
        <taxon>Pseudomonadati</taxon>
        <taxon>Pseudomonadota</taxon>
        <taxon>Alphaproteobacteria</taxon>
        <taxon>Rhodospirillales</taxon>
        <taxon>Rhodospirillaceae</taxon>
        <taxon>Inquilinus</taxon>
    </lineage>
</organism>
<feature type="domain" description="MmgE/PrpD N-terminal" evidence="2">
    <location>
        <begin position="2"/>
        <end position="98"/>
    </location>
</feature>
<dbReference type="GO" id="GO:0016829">
    <property type="term" value="F:lyase activity"/>
    <property type="evidence" value="ECO:0007669"/>
    <property type="project" value="InterPro"/>
</dbReference>
<sequence length="311" mass="33522">SKGWHATACFGPVAGAIAVSNLRGFDAAQTARAIGIAAAMSGGITRSFDYQIGPFQVARASAAGVHAARLAQAGLTAAEDALEFPGRGLLSALSPRGQVDLDRPIDDLGRAWRLETVGIHVKQHPVGNMMQRALDGILDLVRGHDVTPEQVARIEALISEAQMEVHRKSPSTSGGHLVPSHSIELALAAAVIDRRMTCDHLKEPFYGRDDVRAMMARVDIVSDPTIPADTTPNLGFSGGIRLHLRDGRTLEAPSVPFARGHWTRRLTADDAWRKFSTCTEGRLSLRAARILFDQLQSLDRLAAIRDLNPPD</sequence>
<dbReference type="Pfam" id="PF03972">
    <property type="entry name" value="MmgE_PrpD_N"/>
    <property type="match status" value="1"/>
</dbReference>
<comment type="caution">
    <text evidence="4">The sequence shown here is derived from an EMBL/GenBank/DDBJ whole genome shotgun (WGS) entry which is preliminary data.</text>
</comment>
<dbReference type="InterPro" id="IPR042183">
    <property type="entry name" value="MmgE/PrpD_sf_1"/>
</dbReference>
<reference evidence="4 5" key="1">
    <citation type="submission" date="2014-01" db="EMBL/GenBank/DDBJ databases">
        <title>Genome sequence determination for a cystic fibrosis isolate, Inquilinus limosus.</title>
        <authorList>
            <person name="Pino M."/>
            <person name="Di Conza J."/>
            <person name="Gutkind G."/>
        </authorList>
    </citation>
    <scope>NUCLEOTIDE SEQUENCE [LARGE SCALE GENOMIC DNA]</scope>
    <source>
        <strain evidence="4 5">MP06</strain>
    </source>
</reference>
<dbReference type="PANTHER" id="PTHR16943:SF8">
    <property type="entry name" value="2-METHYLCITRATE DEHYDRATASE"/>
    <property type="match status" value="1"/>
</dbReference>
<evidence type="ECO:0000256" key="1">
    <source>
        <dbReference type="ARBA" id="ARBA00006174"/>
    </source>
</evidence>
<feature type="non-terminal residue" evidence="4">
    <location>
        <position position="1"/>
    </location>
</feature>
<dbReference type="SUPFAM" id="SSF103378">
    <property type="entry name" value="2-methylcitrate dehydratase PrpD"/>
    <property type="match status" value="1"/>
</dbReference>
<feature type="domain" description="MmgE/PrpD C-terminal" evidence="3">
    <location>
        <begin position="124"/>
        <end position="289"/>
    </location>
</feature>
<proteinExistence type="inferred from homology"/>
<dbReference type="InterPro" id="IPR045336">
    <property type="entry name" value="MmgE_PrpD_N"/>
</dbReference>
<comment type="similarity">
    <text evidence="1">Belongs to the PrpD family.</text>
</comment>
<evidence type="ECO:0008006" key="6">
    <source>
        <dbReference type="Google" id="ProtNLM"/>
    </source>
</evidence>
<dbReference type="Gene3D" id="3.30.1330.120">
    <property type="entry name" value="2-methylcitrate dehydratase PrpD"/>
    <property type="match status" value="1"/>
</dbReference>
<dbReference type="OrthoDB" id="9795089at2"/>
<dbReference type="Pfam" id="PF19305">
    <property type="entry name" value="MmgE_PrpD_C"/>
    <property type="match status" value="1"/>
</dbReference>
<dbReference type="RefSeq" id="WP_034849705.1">
    <property type="nucleotide sequence ID" value="NZ_JANX01001058.1"/>
</dbReference>
<evidence type="ECO:0000313" key="4">
    <source>
        <dbReference type="EMBL" id="KGM30094.1"/>
    </source>
</evidence>
<evidence type="ECO:0000259" key="2">
    <source>
        <dbReference type="Pfam" id="PF03972"/>
    </source>
</evidence>
<protein>
    <recommendedName>
        <fullName evidence="6">MmgE/PrpD family protein</fullName>
    </recommendedName>
</protein>
<dbReference type="InterPro" id="IPR042188">
    <property type="entry name" value="MmgE/PrpD_sf_2"/>
</dbReference>
<dbReference type="InterPro" id="IPR005656">
    <property type="entry name" value="MmgE_PrpD"/>
</dbReference>
<gene>
    <name evidence="4" type="ORF">P409_35150</name>
</gene>
<dbReference type="PANTHER" id="PTHR16943">
    <property type="entry name" value="2-METHYLCITRATE DEHYDRATASE-RELATED"/>
    <property type="match status" value="1"/>
</dbReference>
<dbReference type="Gene3D" id="1.10.4100.10">
    <property type="entry name" value="2-methylcitrate dehydratase PrpD"/>
    <property type="match status" value="1"/>
</dbReference>
<dbReference type="AlphaFoldDB" id="A0A0A0CW86"/>
<dbReference type="EMBL" id="JANX01001058">
    <property type="protein sequence ID" value="KGM30094.1"/>
    <property type="molecule type" value="Genomic_DNA"/>
</dbReference>
<dbReference type="InterPro" id="IPR036148">
    <property type="entry name" value="MmgE/PrpD_sf"/>
</dbReference>
<dbReference type="Proteomes" id="UP000029995">
    <property type="component" value="Unassembled WGS sequence"/>
</dbReference>